<accession>A0AAD7C8J6</accession>
<dbReference type="EMBL" id="JARKIF010000004">
    <property type="protein sequence ID" value="KAJ7641771.1"/>
    <property type="molecule type" value="Genomic_DNA"/>
</dbReference>
<protein>
    <submittedName>
        <fullName evidence="1">Uncharacterized protein</fullName>
    </submittedName>
</protein>
<name>A0AAD7C8J6_9AGAR</name>
<gene>
    <name evidence="1" type="ORF">FB45DRAFT_1054201</name>
</gene>
<comment type="caution">
    <text evidence="1">The sequence shown here is derived from an EMBL/GenBank/DDBJ whole genome shotgun (WGS) entry which is preliminary data.</text>
</comment>
<dbReference type="AlphaFoldDB" id="A0AAD7C8J6"/>
<evidence type="ECO:0000313" key="2">
    <source>
        <dbReference type="Proteomes" id="UP001221142"/>
    </source>
</evidence>
<keyword evidence="2" id="KW-1185">Reference proteome</keyword>
<proteinExistence type="predicted"/>
<dbReference type="Proteomes" id="UP001221142">
    <property type="component" value="Unassembled WGS sequence"/>
</dbReference>
<organism evidence="1 2">
    <name type="scientific">Roridomyces roridus</name>
    <dbReference type="NCBI Taxonomy" id="1738132"/>
    <lineage>
        <taxon>Eukaryota</taxon>
        <taxon>Fungi</taxon>
        <taxon>Dikarya</taxon>
        <taxon>Basidiomycota</taxon>
        <taxon>Agaricomycotina</taxon>
        <taxon>Agaricomycetes</taxon>
        <taxon>Agaricomycetidae</taxon>
        <taxon>Agaricales</taxon>
        <taxon>Marasmiineae</taxon>
        <taxon>Mycenaceae</taxon>
        <taxon>Roridomyces</taxon>
    </lineage>
</organism>
<sequence>MFVGSRRPTSRPSTEFAGRLLAVSMGLEAVTATTIIPFTPASTTDMADPSKARNALRSALRFPASVATSVFRPITPPRASRRSAKPSTISQGVKQLPVEPTTVYESLILVVESLYDCSDMFLPLKSAAGIILTVCKLAERVSDNTEQLSDLAIKLKSILSVVQHYKAPVFLLNVKA</sequence>
<reference evidence="1" key="1">
    <citation type="submission" date="2023-03" db="EMBL/GenBank/DDBJ databases">
        <title>Massive genome expansion in bonnet fungi (Mycena s.s.) driven by repeated elements and novel gene families across ecological guilds.</title>
        <authorList>
            <consortium name="Lawrence Berkeley National Laboratory"/>
            <person name="Harder C.B."/>
            <person name="Miyauchi S."/>
            <person name="Viragh M."/>
            <person name="Kuo A."/>
            <person name="Thoen E."/>
            <person name="Andreopoulos B."/>
            <person name="Lu D."/>
            <person name="Skrede I."/>
            <person name="Drula E."/>
            <person name="Henrissat B."/>
            <person name="Morin E."/>
            <person name="Kohler A."/>
            <person name="Barry K."/>
            <person name="LaButti K."/>
            <person name="Morin E."/>
            <person name="Salamov A."/>
            <person name="Lipzen A."/>
            <person name="Mereny Z."/>
            <person name="Hegedus B."/>
            <person name="Baldrian P."/>
            <person name="Stursova M."/>
            <person name="Weitz H."/>
            <person name="Taylor A."/>
            <person name="Grigoriev I.V."/>
            <person name="Nagy L.G."/>
            <person name="Martin F."/>
            <person name="Kauserud H."/>
        </authorList>
    </citation>
    <scope>NUCLEOTIDE SEQUENCE</scope>
    <source>
        <strain evidence="1">9284</strain>
    </source>
</reference>
<evidence type="ECO:0000313" key="1">
    <source>
        <dbReference type="EMBL" id="KAJ7641771.1"/>
    </source>
</evidence>